<protein>
    <submittedName>
        <fullName evidence="3">Cytochrome P450</fullName>
    </submittedName>
</protein>
<name>A0ABP8WW71_9PSEU</name>
<dbReference type="RefSeq" id="WP_345381927.1">
    <property type="nucleotide sequence ID" value="NZ_BAABIC010000012.1"/>
</dbReference>
<organism evidence="3 4">
    <name type="scientific">Pseudonocardia yuanmonensis</name>
    <dbReference type="NCBI Taxonomy" id="1095914"/>
    <lineage>
        <taxon>Bacteria</taxon>
        <taxon>Bacillati</taxon>
        <taxon>Actinomycetota</taxon>
        <taxon>Actinomycetes</taxon>
        <taxon>Pseudonocardiales</taxon>
        <taxon>Pseudonocardiaceae</taxon>
        <taxon>Pseudonocardia</taxon>
    </lineage>
</organism>
<dbReference type="PRINTS" id="PR00385">
    <property type="entry name" value="P450"/>
</dbReference>
<evidence type="ECO:0000256" key="1">
    <source>
        <dbReference type="ARBA" id="ARBA00010617"/>
    </source>
</evidence>
<gene>
    <name evidence="3" type="ORF">GCM10023215_37990</name>
</gene>
<dbReference type="Gene3D" id="1.10.630.10">
    <property type="entry name" value="Cytochrome P450"/>
    <property type="match status" value="1"/>
</dbReference>
<dbReference type="SUPFAM" id="SSF48264">
    <property type="entry name" value="Cytochrome P450"/>
    <property type="match status" value="1"/>
</dbReference>
<keyword evidence="2" id="KW-0408">Iron</keyword>
<dbReference type="Proteomes" id="UP001500325">
    <property type="component" value="Unassembled WGS sequence"/>
</dbReference>
<dbReference type="InterPro" id="IPR002397">
    <property type="entry name" value="Cyt_P450_B"/>
</dbReference>
<dbReference type="PANTHER" id="PTHR46696:SF1">
    <property type="entry name" value="CYTOCHROME P450 YJIB-RELATED"/>
    <property type="match status" value="1"/>
</dbReference>
<keyword evidence="2" id="KW-0479">Metal-binding</keyword>
<dbReference type="CDD" id="cd11030">
    <property type="entry name" value="CYP105-like"/>
    <property type="match status" value="1"/>
</dbReference>
<dbReference type="Pfam" id="PF00067">
    <property type="entry name" value="p450"/>
    <property type="match status" value="1"/>
</dbReference>
<keyword evidence="2" id="KW-0349">Heme</keyword>
<evidence type="ECO:0000313" key="4">
    <source>
        <dbReference type="Proteomes" id="UP001500325"/>
    </source>
</evidence>
<dbReference type="InterPro" id="IPR017972">
    <property type="entry name" value="Cyt_P450_CS"/>
</dbReference>
<sequence length="401" mass="44419">MTDAAVAPPYMHRHGEFDPDPSIARVREQAGIARVGTPFGYEAWLVTRHADVRRVLSDPRFGIELPAECSRRLADEDMTDEEVFRERAGDLLSQDPPEHTRLRKMLGPAFTVHQVRRLGPWIGQIVENHLDRMERTGPPVDLVQAFALPVPSLVICELLGVPYGDRTSFRRLASSPLDLSLPPSERTTAFRQVRAYMAGLAHCARIAPGEGLLGTLAREHGHELTTDELAAIGHLMLLAGYETTANMLALGTLALLRHPDQLRIMRDRPDAVEAGVEELLRWLSIITTATTRIATEPVEIAGRRIEAGELVLACLPAANRDPALVPDPDVLDLTRGTRGHVAFGHGIHHCLGAPLARAEMRIAFPALLRRFPTLRLADPRTEVRRRPPGFFHAVTCLPVEW</sequence>
<dbReference type="PANTHER" id="PTHR46696">
    <property type="entry name" value="P450, PUTATIVE (EUROFUNG)-RELATED"/>
    <property type="match status" value="1"/>
</dbReference>
<accession>A0ABP8WW71</accession>
<keyword evidence="2" id="KW-0503">Monooxygenase</keyword>
<dbReference type="InterPro" id="IPR036396">
    <property type="entry name" value="Cyt_P450_sf"/>
</dbReference>
<keyword evidence="2" id="KW-0560">Oxidoreductase</keyword>
<evidence type="ECO:0000256" key="2">
    <source>
        <dbReference type="RuleBase" id="RU000461"/>
    </source>
</evidence>
<evidence type="ECO:0000313" key="3">
    <source>
        <dbReference type="EMBL" id="GAA4696368.1"/>
    </source>
</evidence>
<comment type="similarity">
    <text evidence="1 2">Belongs to the cytochrome P450 family.</text>
</comment>
<dbReference type="EMBL" id="BAABIC010000012">
    <property type="protein sequence ID" value="GAA4696368.1"/>
    <property type="molecule type" value="Genomic_DNA"/>
</dbReference>
<dbReference type="PRINTS" id="PR00359">
    <property type="entry name" value="BP450"/>
</dbReference>
<proteinExistence type="inferred from homology"/>
<reference evidence="4" key="1">
    <citation type="journal article" date="2019" name="Int. J. Syst. Evol. Microbiol.">
        <title>The Global Catalogue of Microorganisms (GCM) 10K type strain sequencing project: providing services to taxonomists for standard genome sequencing and annotation.</title>
        <authorList>
            <consortium name="The Broad Institute Genomics Platform"/>
            <consortium name="The Broad Institute Genome Sequencing Center for Infectious Disease"/>
            <person name="Wu L."/>
            <person name="Ma J."/>
        </authorList>
    </citation>
    <scope>NUCLEOTIDE SEQUENCE [LARGE SCALE GENOMIC DNA]</scope>
    <source>
        <strain evidence="4">JCM 18055</strain>
    </source>
</reference>
<dbReference type="PROSITE" id="PS00086">
    <property type="entry name" value="CYTOCHROME_P450"/>
    <property type="match status" value="1"/>
</dbReference>
<comment type="caution">
    <text evidence="3">The sequence shown here is derived from an EMBL/GenBank/DDBJ whole genome shotgun (WGS) entry which is preliminary data.</text>
</comment>
<keyword evidence="4" id="KW-1185">Reference proteome</keyword>
<dbReference type="InterPro" id="IPR001128">
    <property type="entry name" value="Cyt_P450"/>
</dbReference>